<evidence type="ECO:0000313" key="6">
    <source>
        <dbReference type="Proteomes" id="UP000037558"/>
    </source>
</evidence>
<keyword evidence="3" id="KW-0804">Transcription</keyword>
<dbReference type="Pfam" id="PF00356">
    <property type="entry name" value="LacI"/>
    <property type="match status" value="1"/>
</dbReference>
<dbReference type="SUPFAM" id="SSF47413">
    <property type="entry name" value="lambda repressor-like DNA-binding domains"/>
    <property type="match status" value="1"/>
</dbReference>
<dbReference type="PANTHER" id="PTHR30146:SF149">
    <property type="entry name" value="HTH-TYPE TRANSCRIPTIONAL REGULATOR EBGR"/>
    <property type="match status" value="1"/>
</dbReference>
<dbReference type="OrthoDB" id="43195at2"/>
<dbReference type="Pfam" id="PF13377">
    <property type="entry name" value="Peripla_BP_3"/>
    <property type="match status" value="1"/>
</dbReference>
<comment type="caution">
    <text evidence="5">The sequence shown here is derived from an EMBL/GenBank/DDBJ whole genome shotgun (WGS) entry which is preliminary data.</text>
</comment>
<reference evidence="6" key="1">
    <citation type="submission" date="2015-08" db="EMBL/GenBank/DDBJ databases">
        <title>Fjat-14210 dsm16467.</title>
        <authorList>
            <person name="Liu B."/>
            <person name="Wang J."/>
            <person name="Zhu Y."/>
            <person name="Liu G."/>
            <person name="Chen Q."/>
            <person name="Chen Z."/>
            <person name="Lan J."/>
            <person name="Che J."/>
            <person name="Ge C."/>
            <person name="Shi H."/>
            <person name="Pan Z."/>
            <person name="Liu X."/>
        </authorList>
    </citation>
    <scope>NUCLEOTIDE SEQUENCE [LARGE SCALE GENOMIC DNA]</scope>
    <source>
        <strain evidence="6">DSM 16467</strain>
    </source>
</reference>
<proteinExistence type="predicted"/>
<dbReference type="InterPro" id="IPR000843">
    <property type="entry name" value="HTH_LacI"/>
</dbReference>
<dbReference type="InterPro" id="IPR010982">
    <property type="entry name" value="Lambda_DNA-bd_dom_sf"/>
</dbReference>
<dbReference type="GO" id="GO:0000976">
    <property type="term" value="F:transcription cis-regulatory region binding"/>
    <property type="evidence" value="ECO:0007669"/>
    <property type="project" value="TreeGrafter"/>
</dbReference>
<dbReference type="AlphaFoldDB" id="A0A0M0KQN2"/>
<dbReference type="Proteomes" id="UP000037558">
    <property type="component" value="Unassembled WGS sequence"/>
</dbReference>
<evidence type="ECO:0000256" key="2">
    <source>
        <dbReference type="ARBA" id="ARBA00023125"/>
    </source>
</evidence>
<keyword evidence="6" id="KW-1185">Reference proteome</keyword>
<evidence type="ECO:0000256" key="1">
    <source>
        <dbReference type="ARBA" id="ARBA00023015"/>
    </source>
</evidence>
<evidence type="ECO:0000313" key="5">
    <source>
        <dbReference type="EMBL" id="KOO41119.1"/>
    </source>
</evidence>
<dbReference type="PROSITE" id="PS50932">
    <property type="entry name" value="HTH_LACI_2"/>
    <property type="match status" value="1"/>
</dbReference>
<dbReference type="PATRIC" id="fig|284581.3.peg.4272"/>
<dbReference type="STRING" id="284581.AMD01_19430"/>
<keyword evidence="2" id="KW-0238">DNA-binding</keyword>
<dbReference type="SMART" id="SM00354">
    <property type="entry name" value="HTH_LACI"/>
    <property type="match status" value="1"/>
</dbReference>
<dbReference type="CDD" id="cd01392">
    <property type="entry name" value="HTH_LacI"/>
    <property type="match status" value="1"/>
</dbReference>
<dbReference type="PRINTS" id="PR00036">
    <property type="entry name" value="HTHLACI"/>
</dbReference>
<dbReference type="Gene3D" id="1.10.260.40">
    <property type="entry name" value="lambda repressor-like DNA-binding domains"/>
    <property type="match status" value="1"/>
</dbReference>
<accession>A0A0M0KQN2</accession>
<dbReference type="InterPro" id="IPR046335">
    <property type="entry name" value="LacI/GalR-like_sensor"/>
</dbReference>
<dbReference type="SUPFAM" id="SSF53822">
    <property type="entry name" value="Periplasmic binding protein-like I"/>
    <property type="match status" value="1"/>
</dbReference>
<dbReference type="PROSITE" id="PS00356">
    <property type="entry name" value="HTH_LACI_1"/>
    <property type="match status" value="1"/>
</dbReference>
<organism evidence="5 6">
    <name type="scientific">Priestia koreensis</name>
    <dbReference type="NCBI Taxonomy" id="284581"/>
    <lineage>
        <taxon>Bacteria</taxon>
        <taxon>Bacillati</taxon>
        <taxon>Bacillota</taxon>
        <taxon>Bacilli</taxon>
        <taxon>Bacillales</taxon>
        <taxon>Bacillaceae</taxon>
        <taxon>Priestia</taxon>
    </lineage>
</organism>
<keyword evidence="1" id="KW-0805">Transcription regulation</keyword>
<gene>
    <name evidence="5" type="ORF">AMD01_19430</name>
</gene>
<name>A0A0M0KQN2_9BACI</name>
<evidence type="ECO:0000256" key="3">
    <source>
        <dbReference type="ARBA" id="ARBA00023163"/>
    </source>
</evidence>
<feature type="domain" description="HTH lacI-type" evidence="4">
    <location>
        <begin position="2"/>
        <end position="58"/>
    </location>
</feature>
<dbReference type="GO" id="GO:0003700">
    <property type="term" value="F:DNA-binding transcription factor activity"/>
    <property type="evidence" value="ECO:0007669"/>
    <property type="project" value="TreeGrafter"/>
</dbReference>
<dbReference type="Gene3D" id="3.40.50.2300">
    <property type="match status" value="2"/>
</dbReference>
<dbReference type="RefSeq" id="WP_053403101.1">
    <property type="nucleotide sequence ID" value="NZ_JAUKEN010000005.1"/>
</dbReference>
<dbReference type="CDD" id="cd01544">
    <property type="entry name" value="PBP1_GalR"/>
    <property type="match status" value="1"/>
</dbReference>
<evidence type="ECO:0000259" key="4">
    <source>
        <dbReference type="PROSITE" id="PS50932"/>
    </source>
</evidence>
<dbReference type="PANTHER" id="PTHR30146">
    <property type="entry name" value="LACI-RELATED TRANSCRIPTIONAL REPRESSOR"/>
    <property type="match status" value="1"/>
</dbReference>
<dbReference type="EMBL" id="LILC01000030">
    <property type="protein sequence ID" value="KOO41119.1"/>
    <property type="molecule type" value="Genomic_DNA"/>
</dbReference>
<protein>
    <submittedName>
        <fullName evidence="5">LacI family transcriptional regulator</fullName>
    </submittedName>
</protein>
<dbReference type="InterPro" id="IPR028082">
    <property type="entry name" value="Peripla_BP_I"/>
</dbReference>
<sequence>MATIKDIATKVGVSISTVSRVLNYDTTLSVSDETKKKIFQVAEALSYKKLQSKRVAAQKVAIINWHTEKEELDDLYYMSIRLGAEDRCQCHNLQVVKYSQLDLQGIEQENIQGIIAIGKFSSSQVKQLEEVSEHIVFVDSNPDDDRFDSVVVDFTKATRQVIDYFIDNGHKRIGFIGGREEFKDHSAKIDDMRSEVFEQYLKQLEMFDSSSFYVGSFTVDDGYRLMKQAIEEHGDDLPTAFFAGNDPMAIGCLKALHEARISVPDRVNVIGVNDISVSKYVFPALSTVKIHTELMGETAIDLLMERINERKIAKKVFVASQLMVRDSSF</sequence>